<dbReference type="PANTHER" id="PTHR30572:SF18">
    <property type="entry name" value="ABC-TYPE MACROLIDE FAMILY EXPORT SYSTEM PERMEASE COMPONENT 2"/>
    <property type="match status" value="1"/>
</dbReference>
<evidence type="ECO:0000256" key="6">
    <source>
        <dbReference type="SAM" id="Phobius"/>
    </source>
</evidence>
<dbReference type="AlphaFoldDB" id="A0A1H7QYU1"/>
<feature type="transmembrane region" description="Helical" evidence="6">
    <location>
        <begin position="409"/>
        <end position="435"/>
    </location>
</feature>
<name>A0A1H7QYU1_9SPHI</name>
<dbReference type="EMBL" id="FNZR01000006">
    <property type="protein sequence ID" value="SEL53103.1"/>
    <property type="molecule type" value="Genomic_DNA"/>
</dbReference>
<sequence>MIYFKTACRSIWNNRKYTALNTIGLSLGLAVFITVLVYVNRERSYDRWDDKLEQVYRVNIGKNWGGDQEFSPFAPPALGYFMRHSLPEVETATTLQERQETVITIGNEQFYEKQLLAADSLFFSVFPYRFRYGQAATALAAPQSVVISEEMSKKWFGDENPVGKTLKIENSQPYTITGVFQKMAPSHLNFNLCVSSISDDGNWWASVVYTYTVLKKNTKAAQIAQKITDQYTLQLAKAIHANPNAPRGENFDDPITSAESARKWLEKNQEITEIRTELEQVSGIHLQPTAYPWRDSPANHPISDYEKGNHIPVVVFSLIAIAVLFLACINYVNLAVAQGHKRAKESGLRKVIGASRGQLVFQFLLESFIQVVSALCLGILFSQILIHYLNTTFGLELQLWSSINAAANGQLVVQLCAITLMVSLLAGGYPALLLSSYRPVRILKGELASGTRGLRLRNVLVIVQFSIAVAFVTSLFIMNGQVRFMQRNDPGFDSEQVLRINGERVPLNFFQSLDEHAFLMNSLRSLPEVESVATTHFYPGQPSHSIQRAAFGPANDTLSLSTNYVGLDYFETVGTPISQGRDFSTQYAMDSVNAAIINETTAKALGVEQPVGQQVTVIGREYTIIGVVKDSYGAGYTTAIRPEIYVNGVIPNIVSGKRQLLVRLNSGRDAQQAVEKIAAIWKTVDGSGPMRYSWLDDEFSKLMEKHVQFSKLTSLLTLITLAIAIMGIFALSTFAAQQRTKEIGIRKVLGASVAGIVGLLSKDFVKLVLIAIVIASPIAWWAMNTWLEDFAYRIDMEWWMFAAAGLAALVIALATVSWQAIRAAVANPVDSLRDE</sequence>
<keyword evidence="4 6" id="KW-1133">Transmembrane helix</keyword>
<dbReference type="InterPro" id="IPR003838">
    <property type="entry name" value="ABC3_permease_C"/>
</dbReference>
<evidence type="ECO:0000256" key="5">
    <source>
        <dbReference type="ARBA" id="ARBA00023136"/>
    </source>
</evidence>
<dbReference type="Pfam" id="PF02687">
    <property type="entry name" value="FtsX"/>
    <property type="match status" value="2"/>
</dbReference>
<feature type="transmembrane region" description="Helical" evidence="6">
    <location>
        <begin position="313"/>
        <end position="338"/>
    </location>
</feature>
<keyword evidence="3 6" id="KW-0812">Transmembrane</keyword>
<dbReference type="GO" id="GO:0022857">
    <property type="term" value="F:transmembrane transporter activity"/>
    <property type="evidence" value="ECO:0007669"/>
    <property type="project" value="TreeGrafter"/>
</dbReference>
<accession>A0A1H7QYU1</accession>
<feature type="domain" description="MacB-like periplasmic core" evidence="8">
    <location>
        <begin position="18"/>
        <end position="229"/>
    </location>
</feature>
<keyword evidence="10" id="KW-1185">Reference proteome</keyword>
<dbReference type="STRING" id="332977.SAMN05421740_106180"/>
<keyword evidence="5 6" id="KW-0472">Membrane</keyword>
<feature type="domain" description="MacB-like periplasmic core" evidence="8">
    <location>
        <begin position="467"/>
        <end position="679"/>
    </location>
</feature>
<dbReference type="Proteomes" id="UP000198916">
    <property type="component" value="Unassembled WGS sequence"/>
</dbReference>
<feature type="domain" description="ABC3 transporter permease C-terminal" evidence="7">
    <location>
        <begin position="716"/>
        <end position="826"/>
    </location>
</feature>
<protein>
    <submittedName>
        <fullName evidence="9">Putative ABC transport system permease protein</fullName>
    </submittedName>
</protein>
<dbReference type="PANTHER" id="PTHR30572">
    <property type="entry name" value="MEMBRANE COMPONENT OF TRANSPORTER-RELATED"/>
    <property type="match status" value="1"/>
</dbReference>
<evidence type="ECO:0000313" key="10">
    <source>
        <dbReference type="Proteomes" id="UP000198916"/>
    </source>
</evidence>
<evidence type="ECO:0000259" key="8">
    <source>
        <dbReference type="Pfam" id="PF12704"/>
    </source>
</evidence>
<dbReference type="GO" id="GO:0005886">
    <property type="term" value="C:plasma membrane"/>
    <property type="evidence" value="ECO:0007669"/>
    <property type="project" value="UniProtKB-SubCell"/>
</dbReference>
<comment type="subcellular location">
    <subcellularLocation>
        <location evidence="1">Cell membrane</location>
        <topology evidence="1">Multi-pass membrane protein</topology>
    </subcellularLocation>
</comment>
<feature type="transmembrane region" description="Helical" evidence="6">
    <location>
        <begin position="767"/>
        <end position="787"/>
    </location>
</feature>
<keyword evidence="2" id="KW-1003">Cell membrane</keyword>
<evidence type="ECO:0000256" key="2">
    <source>
        <dbReference type="ARBA" id="ARBA00022475"/>
    </source>
</evidence>
<dbReference type="InterPro" id="IPR050250">
    <property type="entry name" value="Macrolide_Exporter_MacB"/>
</dbReference>
<evidence type="ECO:0000256" key="4">
    <source>
        <dbReference type="ARBA" id="ARBA00022989"/>
    </source>
</evidence>
<evidence type="ECO:0000256" key="3">
    <source>
        <dbReference type="ARBA" id="ARBA00022692"/>
    </source>
</evidence>
<gene>
    <name evidence="9" type="ORF">SAMN05421740_106180</name>
</gene>
<organism evidence="9 10">
    <name type="scientific">Parapedobacter koreensis</name>
    <dbReference type="NCBI Taxonomy" id="332977"/>
    <lineage>
        <taxon>Bacteria</taxon>
        <taxon>Pseudomonadati</taxon>
        <taxon>Bacteroidota</taxon>
        <taxon>Sphingobacteriia</taxon>
        <taxon>Sphingobacteriales</taxon>
        <taxon>Sphingobacteriaceae</taxon>
        <taxon>Parapedobacter</taxon>
    </lineage>
</organism>
<dbReference type="InterPro" id="IPR025857">
    <property type="entry name" value="MacB_PCD"/>
</dbReference>
<feature type="transmembrane region" description="Helical" evidence="6">
    <location>
        <begin position="799"/>
        <end position="821"/>
    </location>
</feature>
<feature type="transmembrane region" description="Helical" evidence="6">
    <location>
        <begin position="20"/>
        <end position="39"/>
    </location>
</feature>
<proteinExistence type="predicted"/>
<reference evidence="10" key="1">
    <citation type="submission" date="2016-10" db="EMBL/GenBank/DDBJ databases">
        <authorList>
            <person name="Varghese N."/>
            <person name="Submissions S."/>
        </authorList>
    </citation>
    <scope>NUCLEOTIDE SEQUENCE [LARGE SCALE GENOMIC DNA]</scope>
    <source>
        <strain evidence="10">Jip14</strain>
    </source>
</reference>
<feature type="domain" description="ABC3 transporter permease C-terminal" evidence="7">
    <location>
        <begin position="318"/>
        <end position="435"/>
    </location>
</feature>
<evidence type="ECO:0000259" key="7">
    <source>
        <dbReference type="Pfam" id="PF02687"/>
    </source>
</evidence>
<evidence type="ECO:0000313" key="9">
    <source>
        <dbReference type="EMBL" id="SEL53103.1"/>
    </source>
</evidence>
<dbReference type="Pfam" id="PF12704">
    <property type="entry name" value="MacB_PCD"/>
    <property type="match status" value="2"/>
</dbReference>
<evidence type="ECO:0000256" key="1">
    <source>
        <dbReference type="ARBA" id="ARBA00004651"/>
    </source>
</evidence>
<feature type="transmembrane region" description="Helical" evidence="6">
    <location>
        <begin position="359"/>
        <end position="389"/>
    </location>
</feature>
<feature type="transmembrane region" description="Helical" evidence="6">
    <location>
        <begin position="456"/>
        <end position="478"/>
    </location>
</feature>
<feature type="transmembrane region" description="Helical" evidence="6">
    <location>
        <begin position="715"/>
        <end position="736"/>
    </location>
</feature>